<name>A0A916Z4E7_9BACL</name>
<comment type="caution">
    <text evidence="1">The sequence shown here is derived from an EMBL/GenBank/DDBJ whole genome shotgun (WGS) entry which is preliminary data.</text>
</comment>
<gene>
    <name evidence="1" type="ORF">GCM10010911_33760</name>
</gene>
<dbReference type="EMBL" id="BMHP01000002">
    <property type="protein sequence ID" value="GGD73166.1"/>
    <property type="molecule type" value="Genomic_DNA"/>
</dbReference>
<protein>
    <submittedName>
        <fullName evidence="1">Uncharacterized protein</fullName>
    </submittedName>
</protein>
<evidence type="ECO:0000313" key="2">
    <source>
        <dbReference type="Proteomes" id="UP000612456"/>
    </source>
</evidence>
<reference evidence="1" key="2">
    <citation type="submission" date="2020-09" db="EMBL/GenBank/DDBJ databases">
        <authorList>
            <person name="Sun Q."/>
            <person name="Zhou Y."/>
        </authorList>
    </citation>
    <scope>NUCLEOTIDE SEQUENCE</scope>
    <source>
        <strain evidence="1">CGMCC 1.15178</strain>
    </source>
</reference>
<reference evidence="1" key="1">
    <citation type="journal article" date="2014" name="Int. J. Syst. Evol. Microbiol.">
        <title>Complete genome sequence of Corynebacterium casei LMG S-19264T (=DSM 44701T), isolated from a smear-ripened cheese.</title>
        <authorList>
            <consortium name="US DOE Joint Genome Institute (JGI-PGF)"/>
            <person name="Walter F."/>
            <person name="Albersmeier A."/>
            <person name="Kalinowski J."/>
            <person name="Ruckert C."/>
        </authorList>
    </citation>
    <scope>NUCLEOTIDE SEQUENCE</scope>
    <source>
        <strain evidence="1">CGMCC 1.15178</strain>
    </source>
</reference>
<evidence type="ECO:0000313" key="1">
    <source>
        <dbReference type="EMBL" id="GGD73166.1"/>
    </source>
</evidence>
<proteinExistence type="predicted"/>
<accession>A0A916Z4E7</accession>
<dbReference type="Proteomes" id="UP000612456">
    <property type="component" value="Unassembled WGS sequence"/>
</dbReference>
<dbReference type="AlphaFoldDB" id="A0A916Z4E7"/>
<organism evidence="1 2">
    <name type="scientific">Paenibacillus nasutitermitis</name>
    <dbReference type="NCBI Taxonomy" id="1652958"/>
    <lineage>
        <taxon>Bacteria</taxon>
        <taxon>Bacillati</taxon>
        <taxon>Bacillota</taxon>
        <taxon>Bacilli</taxon>
        <taxon>Bacillales</taxon>
        <taxon>Paenibacillaceae</taxon>
        <taxon>Paenibacillus</taxon>
    </lineage>
</organism>
<keyword evidence="2" id="KW-1185">Reference proteome</keyword>
<sequence length="141" mass="15598">MLPVVSVDVFRHQGDPFLIRQPLAGGPAPLARPEFSGQRLLCGLEQTDILPMGRSGFAGWPAENTRGFDRVKKMTVIGGIIAYDGLPFNIRQCFSEKEASRIHAGTEHDPGLICFAMIVHLHNKYNPMKGDLRVMGTIRAR</sequence>